<gene>
    <name evidence="14" type="primary">purD</name>
    <name evidence="17" type="ORF">BEN51_04380</name>
</gene>
<keyword evidence="8 14" id="KW-0658">Purine biosynthesis</keyword>
<evidence type="ECO:0000256" key="13">
    <source>
        <dbReference type="ARBA" id="ARBA00042864"/>
    </source>
</evidence>
<dbReference type="Gene3D" id="3.30.470.20">
    <property type="entry name" value="ATP-grasp fold, B domain"/>
    <property type="match status" value="1"/>
</dbReference>
<dbReference type="GO" id="GO:0004637">
    <property type="term" value="F:phosphoribosylamine-glycine ligase activity"/>
    <property type="evidence" value="ECO:0007669"/>
    <property type="project" value="UniProtKB-UniRule"/>
</dbReference>
<comment type="cofactor">
    <cofactor evidence="2">
        <name>Mg(2+)</name>
        <dbReference type="ChEBI" id="CHEBI:18420"/>
    </cofactor>
</comment>
<evidence type="ECO:0000256" key="3">
    <source>
        <dbReference type="ARBA" id="ARBA00005174"/>
    </source>
</evidence>
<dbReference type="HAMAP" id="MF_00138">
    <property type="entry name" value="GARS"/>
    <property type="match status" value="1"/>
</dbReference>
<dbReference type="InterPro" id="IPR011054">
    <property type="entry name" value="Rudment_hybrid_motif"/>
</dbReference>
<evidence type="ECO:0000256" key="12">
    <source>
        <dbReference type="ARBA" id="ARBA00042242"/>
    </source>
</evidence>
<dbReference type="AlphaFoldDB" id="A0A343JB32"/>
<dbReference type="InterPro" id="IPR020560">
    <property type="entry name" value="PRibGlycinamide_synth_C-dom"/>
</dbReference>
<dbReference type="SUPFAM" id="SSF51246">
    <property type="entry name" value="Rudiment single hybrid motif"/>
    <property type="match status" value="1"/>
</dbReference>
<evidence type="ECO:0000256" key="11">
    <source>
        <dbReference type="ARBA" id="ARBA00038345"/>
    </source>
</evidence>
<sequence>MKILVVGSGGREHALAWKIAQSDKVSKIYCAPGNGGTKDIAENININPNEIDKLLKFALEKKIDLTIVGPEEPLVLGIVDEFKKHNLKIFGPNRKCAQLEGSKDFSKKFMKKYSIPTAKYKSYTDYEKAIGDLENYKFPLVIKADGLCAGKGVIICNFKDEAEVALKDILVNKYFGSEGNKVIIEEFLDGVEASLLCFVTNGKIIPLESAKDYKKIYEKDLGPNTGGVGCFSPNPLFTEELKASIRKNILNKIIVGFNEERLDFNGILFIGLMLVEGEAKVLEFNVRFGDPETEVIVPRLKSDIVDIFLKALDGSLSEEDLIWDDRVSLTVVLSSEGYPSYYKKGHEIIINELGSSIILFHNGTKHEGEKLLTDGGRVLSVTSLGETIDKAKKEVYKNIKKIKFQGAYYRTDIGEIYR</sequence>
<dbReference type="Gene3D" id="3.30.1490.20">
    <property type="entry name" value="ATP-grasp fold, A domain"/>
    <property type="match status" value="1"/>
</dbReference>
<keyword evidence="18" id="KW-1185">Reference proteome</keyword>
<dbReference type="InterPro" id="IPR020561">
    <property type="entry name" value="PRibGlycinamid_synth_ATP-grasp"/>
</dbReference>
<dbReference type="Proteomes" id="UP000264883">
    <property type="component" value="Chromosome"/>
</dbReference>
<dbReference type="Pfam" id="PF02844">
    <property type="entry name" value="GARS_N"/>
    <property type="match status" value="1"/>
</dbReference>
<dbReference type="SUPFAM" id="SSF52440">
    <property type="entry name" value="PreATP-grasp domain"/>
    <property type="match status" value="1"/>
</dbReference>
<evidence type="ECO:0000256" key="1">
    <source>
        <dbReference type="ARBA" id="ARBA00001936"/>
    </source>
</evidence>
<dbReference type="PROSITE" id="PS50975">
    <property type="entry name" value="ATP_GRASP"/>
    <property type="match status" value="1"/>
</dbReference>
<proteinExistence type="inferred from homology"/>
<dbReference type="GO" id="GO:0046872">
    <property type="term" value="F:metal ion binding"/>
    <property type="evidence" value="ECO:0007669"/>
    <property type="project" value="UniProtKB-KW"/>
</dbReference>
<comment type="pathway">
    <text evidence="3 14">Purine metabolism; IMP biosynthesis via de novo pathway; N(1)-(5-phospho-D-ribosyl)glycinamide from 5-phospho-alpha-D-ribose 1-diphosphate: step 2/2.</text>
</comment>
<evidence type="ECO:0000259" key="16">
    <source>
        <dbReference type="PROSITE" id="PS50975"/>
    </source>
</evidence>
<dbReference type="Pfam" id="PF01071">
    <property type="entry name" value="GARS_A"/>
    <property type="match status" value="1"/>
</dbReference>
<feature type="domain" description="ATP-grasp" evidence="16">
    <location>
        <begin position="107"/>
        <end position="313"/>
    </location>
</feature>
<evidence type="ECO:0000256" key="15">
    <source>
        <dbReference type="PROSITE-ProRule" id="PRU00409"/>
    </source>
</evidence>
<evidence type="ECO:0000256" key="7">
    <source>
        <dbReference type="ARBA" id="ARBA00022741"/>
    </source>
</evidence>
<dbReference type="InterPro" id="IPR013815">
    <property type="entry name" value="ATP_grasp_subdomain_1"/>
</dbReference>
<dbReference type="GO" id="GO:0009113">
    <property type="term" value="P:purine nucleobase biosynthetic process"/>
    <property type="evidence" value="ECO:0007669"/>
    <property type="project" value="InterPro"/>
</dbReference>
<evidence type="ECO:0000313" key="18">
    <source>
        <dbReference type="Proteomes" id="UP000264883"/>
    </source>
</evidence>
<keyword evidence="9 15" id="KW-0067">ATP-binding</keyword>
<dbReference type="GO" id="GO:0006189">
    <property type="term" value="P:'de novo' IMP biosynthetic process"/>
    <property type="evidence" value="ECO:0007669"/>
    <property type="project" value="UniProtKB-UniRule"/>
</dbReference>
<accession>A0A343JB32</accession>
<evidence type="ECO:0000256" key="2">
    <source>
        <dbReference type="ARBA" id="ARBA00001946"/>
    </source>
</evidence>
<keyword evidence="5 14" id="KW-0436">Ligase</keyword>
<evidence type="ECO:0000256" key="6">
    <source>
        <dbReference type="ARBA" id="ARBA00022723"/>
    </source>
</evidence>
<dbReference type="SMART" id="SM01209">
    <property type="entry name" value="GARS_A"/>
    <property type="match status" value="1"/>
</dbReference>
<comment type="similarity">
    <text evidence="11 14">Belongs to the GARS family.</text>
</comment>
<dbReference type="PANTHER" id="PTHR43472">
    <property type="entry name" value="PHOSPHORIBOSYLAMINE--GLYCINE LIGASE"/>
    <property type="match status" value="1"/>
</dbReference>
<dbReference type="InterPro" id="IPR000115">
    <property type="entry name" value="PRibGlycinamide_synth"/>
</dbReference>
<comment type="catalytic activity">
    <reaction evidence="14">
        <text>5-phospho-beta-D-ribosylamine + glycine + ATP = N(1)-(5-phospho-beta-D-ribosyl)glycinamide + ADP + phosphate + H(+)</text>
        <dbReference type="Rhea" id="RHEA:17453"/>
        <dbReference type="ChEBI" id="CHEBI:15378"/>
        <dbReference type="ChEBI" id="CHEBI:30616"/>
        <dbReference type="ChEBI" id="CHEBI:43474"/>
        <dbReference type="ChEBI" id="CHEBI:57305"/>
        <dbReference type="ChEBI" id="CHEBI:58681"/>
        <dbReference type="ChEBI" id="CHEBI:143788"/>
        <dbReference type="ChEBI" id="CHEBI:456216"/>
        <dbReference type="EC" id="6.3.4.13"/>
    </reaction>
</comment>
<evidence type="ECO:0000313" key="17">
    <source>
        <dbReference type="EMBL" id="ASW42740.1"/>
    </source>
</evidence>
<dbReference type="UniPathway" id="UPA00074">
    <property type="reaction ID" value="UER00125"/>
</dbReference>
<dbReference type="RefSeq" id="WP_119864874.1">
    <property type="nucleotide sequence ID" value="NZ_CP016786.1"/>
</dbReference>
<evidence type="ECO:0000256" key="14">
    <source>
        <dbReference type="HAMAP-Rule" id="MF_00138"/>
    </source>
</evidence>
<dbReference type="Gene3D" id="3.90.600.10">
    <property type="entry name" value="Phosphoribosylglycinamide synthetase, C-terminal domain"/>
    <property type="match status" value="1"/>
</dbReference>
<dbReference type="InterPro" id="IPR020562">
    <property type="entry name" value="PRibGlycinamide_synth_N"/>
</dbReference>
<keyword evidence="6" id="KW-0479">Metal-binding</keyword>
<dbReference type="InterPro" id="IPR016185">
    <property type="entry name" value="PreATP-grasp_dom_sf"/>
</dbReference>
<dbReference type="InterPro" id="IPR020559">
    <property type="entry name" value="PRibGlycinamide_synth_CS"/>
</dbReference>
<evidence type="ECO:0000256" key="8">
    <source>
        <dbReference type="ARBA" id="ARBA00022755"/>
    </source>
</evidence>
<comment type="cofactor">
    <cofactor evidence="1">
        <name>Mn(2+)</name>
        <dbReference type="ChEBI" id="CHEBI:29035"/>
    </cofactor>
</comment>
<dbReference type="KEGG" id="cia:BEN51_04380"/>
<dbReference type="EMBL" id="CP016786">
    <property type="protein sequence ID" value="ASW42740.1"/>
    <property type="molecule type" value="Genomic_DNA"/>
</dbReference>
<protein>
    <recommendedName>
        <fullName evidence="4 14">Phosphoribosylamine--glycine ligase</fullName>
        <ecNumber evidence="4 14">6.3.4.13</ecNumber>
    </recommendedName>
    <alternativeName>
        <fullName evidence="14">GARS</fullName>
    </alternativeName>
    <alternativeName>
        <fullName evidence="12 14">Glycinamide ribonucleotide synthetase</fullName>
    </alternativeName>
    <alternativeName>
        <fullName evidence="13 14">Phosphoribosylglycinamide synthetase</fullName>
    </alternativeName>
</protein>
<dbReference type="NCBIfam" id="TIGR00877">
    <property type="entry name" value="purD"/>
    <property type="match status" value="1"/>
</dbReference>
<dbReference type="SMART" id="SM01210">
    <property type="entry name" value="GARS_C"/>
    <property type="match status" value="1"/>
</dbReference>
<dbReference type="FunFam" id="3.40.50.20:FF:000006">
    <property type="entry name" value="Phosphoribosylamine--glycine ligase, chloroplastic"/>
    <property type="match status" value="1"/>
</dbReference>
<evidence type="ECO:0000256" key="10">
    <source>
        <dbReference type="ARBA" id="ARBA00023211"/>
    </source>
</evidence>
<organism evidence="17 18">
    <name type="scientific">Clostridium isatidis</name>
    <dbReference type="NCBI Taxonomy" id="182773"/>
    <lineage>
        <taxon>Bacteria</taxon>
        <taxon>Bacillati</taxon>
        <taxon>Bacillota</taxon>
        <taxon>Clostridia</taxon>
        <taxon>Eubacteriales</taxon>
        <taxon>Clostridiaceae</taxon>
        <taxon>Clostridium</taxon>
    </lineage>
</organism>
<dbReference type="EC" id="6.3.4.13" evidence="4 14"/>
<dbReference type="Pfam" id="PF02843">
    <property type="entry name" value="GARS_C"/>
    <property type="match status" value="1"/>
</dbReference>
<evidence type="ECO:0000256" key="5">
    <source>
        <dbReference type="ARBA" id="ARBA00022598"/>
    </source>
</evidence>
<name>A0A343JB32_9CLOT</name>
<dbReference type="PROSITE" id="PS00184">
    <property type="entry name" value="GARS"/>
    <property type="match status" value="1"/>
</dbReference>
<keyword evidence="10" id="KW-0464">Manganese</keyword>
<keyword evidence="7 15" id="KW-0547">Nucleotide-binding</keyword>
<dbReference type="GO" id="GO:0005524">
    <property type="term" value="F:ATP binding"/>
    <property type="evidence" value="ECO:0007669"/>
    <property type="project" value="UniProtKB-UniRule"/>
</dbReference>
<dbReference type="OrthoDB" id="9807240at2"/>
<dbReference type="PANTHER" id="PTHR43472:SF1">
    <property type="entry name" value="PHOSPHORIBOSYLAMINE--GLYCINE LIGASE, CHLOROPLASTIC"/>
    <property type="match status" value="1"/>
</dbReference>
<dbReference type="InterPro" id="IPR037123">
    <property type="entry name" value="PRibGlycinamide_synth_C_sf"/>
</dbReference>
<evidence type="ECO:0000256" key="4">
    <source>
        <dbReference type="ARBA" id="ARBA00013255"/>
    </source>
</evidence>
<dbReference type="SUPFAM" id="SSF56059">
    <property type="entry name" value="Glutathione synthetase ATP-binding domain-like"/>
    <property type="match status" value="1"/>
</dbReference>
<dbReference type="InterPro" id="IPR011761">
    <property type="entry name" value="ATP-grasp"/>
</dbReference>
<dbReference type="Gene3D" id="3.40.50.20">
    <property type="match status" value="1"/>
</dbReference>
<reference evidence="17 18" key="1">
    <citation type="submission" date="2016-08" db="EMBL/GenBank/DDBJ databases">
        <title>Complete Genome Sequence Of The Indigo Reducing Clostridium isatidis DSM15098.</title>
        <authorList>
            <person name="Little G.T."/>
            <person name="Minton N.P."/>
        </authorList>
    </citation>
    <scope>NUCLEOTIDE SEQUENCE [LARGE SCALE GENOMIC DNA]</scope>
    <source>
        <strain evidence="17 18">DSM 15098</strain>
    </source>
</reference>
<evidence type="ECO:0000256" key="9">
    <source>
        <dbReference type="ARBA" id="ARBA00022840"/>
    </source>
</evidence>